<reference evidence="1 2" key="1">
    <citation type="submission" date="2019-11" db="EMBL/GenBank/DDBJ databases">
        <title>Whole-genome sequence of a Rhodoblastus acidophilus DSM 142.</title>
        <authorList>
            <person name="Kyndt J.A."/>
            <person name="Meyer T.E."/>
        </authorList>
    </citation>
    <scope>NUCLEOTIDE SEQUENCE [LARGE SCALE GENOMIC DNA]</scope>
    <source>
        <strain evidence="1 2">DSM 142</strain>
    </source>
</reference>
<proteinExistence type="predicted"/>
<dbReference type="EMBL" id="WNKS01000006">
    <property type="protein sequence ID" value="MTV31114.1"/>
    <property type="molecule type" value="Genomic_DNA"/>
</dbReference>
<name>A0A6N8DQM7_RHOAC</name>
<dbReference type="RefSeq" id="WP_155445807.1">
    <property type="nucleotide sequence ID" value="NZ_JAOQNR010000006.1"/>
</dbReference>
<gene>
    <name evidence="1" type="ORF">GJ654_08915</name>
</gene>
<organism evidence="1 2">
    <name type="scientific">Rhodoblastus acidophilus</name>
    <name type="common">Rhodopseudomonas acidophila</name>
    <dbReference type="NCBI Taxonomy" id="1074"/>
    <lineage>
        <taxon>Bacteria</taxon>
        <taxon>Pseudomonadati</taxon>
        <taxon>Pseudomonadota</taxon>
        <taxon>Alphaproteobacteria</taxon>
        <taxon>Hyphomicrobiales</taxon>
        <taxon>Rhodoblastaceae</taxon>
        <taxon>Rhodoblastus</taxon>
    </lineage>
</organism>
<evidence type="ECO:0000313" key="2">
    <source>
        <dbReference type="Proteomes" id="UP000439113"/>
    </source>
</evidence>
<dbReference type="AlphaFoldDB" id="A0A6N8DQM7"/>
<comment type="caution">
    <text evidence="1">The sequence shown here is derived from an EMBL/GenBank/DDBJ whole genome shotgun (WGS) entry which is preliminary data.</text>
</comment>
<dbReference type="Proteomes" id="UP000439113">
    <property type="component" value="Unassembled WGS sequence"/>
</dbReference>
<dbReference type="OrthoDB" id="8454263at2"/>
<sequence length="209" mass="24102">MTTEIAEAQKTSSIFQSFTTGRAIAPDVQDKCTEYMTALREELSKNRTKYLDYNIHFKSRKRDIVRNALSQHVVDVFFLVHDTRRRFPYDVKAAVIYAVFTERNEFCYVIRRELGHQIGAQNIPEEAFAYLTEMVNIPAAAPELIGSELRDLQRFVWYGSKKATEGRGFRDHVLKHAKRVQDTSFSALGNVTVGLAAHFLRKREVRNPL</sequence>
<accession>A0A6N8DQM7</accession>
<evidence type="ECO:0000313" key="1">
    <source>
        <dbReference type="EMBL" id="MTV31114.1"/>
    </source>
</evidence>
<protein>
    <submittedName>
        <fullName evidence="1">Uncharacterized protein</fullName>
    </submittedName>
</protein>